<evidence type="ECO:0000313" key="1">
    <source>
        <dbReference type="EMBL" id="CAG5106371.1"/>
    </source>
</evidence>
<sequence length="170" mass="19454">MNEIVSQAPSKRTRPSSPEKIRAALHHNFELSQVPQDVANDIIDHVLENDFELDEEGLMRQRWNPLMAKIGYNYEPNVFEELAKRVRFPILHVTSKIFNSPQSIFSYSHPPFPVDMDACLSSVDVMEDAAVNNDVNFEKEYLDGSHNLHLTHAAELAALLRRQLQLDSTK</sequence>
<keyword evidence="2" id="KW-1185">Reference proteome</keyword>
<proteinExistence type="predicted"/>
<organism evidence="1 2">
    <name type="scientific">Oikopleura dioica</name>
    <name type="common">Tunicate</name>
    <dbReference type="NCBI Taxonomy" id="34765"/>
    <lineage>
        <taxon>Eukaryota</taxon>
        <taxon>Metazoa</taxon>
        <taxon>Chordata</taxon>
        <taxon>Tunicata</taxon>
        <taxon>Appendicularia</taxon>
        <taxon>Copelata</taxon>
        <taxon>Oikopleuridae</taxon>
        <taxon>Oikopleura</taxon>
    </lineage>
</organism>
<accession>A0ABN7SS56</accession>
<protein>
    <submittedName>
        <fullName evidence="1">Oidioi.mRNA.OKI2018_I69.chr1.g2811.t1.cds</fullName>
    </submittedName>
</protein>
<dbReference type="Proteomes" id="UP001158576">
    <property type="component" value="Chromosome 1"/>
</dbReference>
<reference evidence="1 2" key="1">
    <citation type="submission" date="2021-04" db="EMBL/GenBank/DDBJ databases">
        <authorList>
            <person name="Bliznina A."/>
        </authorList>
    </citation>
    <scope>NUCLEOTIDE SEQUENCE [LARGE SCALE GENOMIC DNA]</scope>
</reference>
<evidence type="ECO:0000313" key="2">
    <source>
        <dbReference type="Proteomes" id="UP001158576"/>
    </source>
</evidence>
<gene>
    <name evidence="1" type="ORF">OKIOD_LOCUS11576</name>
</gene>
<dbReference type="EMBL" id="OU015566">
    <property type="protein sequence ID" value="CAG5106371.1"/>
    <property type="molecule type" value="Genomic_DNA"/>
</dbReference>
<name>A0ABN7SS56_OIKDI</name>